<gene>
    <name evidence="2" type="ORF">QE152_g10140</name>
</gene>
<protein>
    <submittedName>
        <fullName evidence="2">Uncharacterized protein</fullName>
    </submittedName>
</protein>
<dbReference type="EMBL" id="JASPKY010000090">
    <property type="protein sequence ID" value="KAK9738126.1"/>
    <property type="molecule type" value="Genomic_DNA"/>
</dbReference>
<evidence type="ECO:0000313" key="3">
    <source>
        <dbReference type="Proteomes" id="UP001458880"/>
    </source>
</evidence>
<keyword evidence="3" id="KW-1185">Reference proteome</keyword>
<comment type="caution">
    <text evidence="2">The sequence shown here is derived from an EMBL/GenBank/DDBJ whole genome shotgun (WGS) entry which is preliminary data.</text>
</comment>
<feature type="compositionally biased region" description="Acidic residues" evidence="1">
    <location>
        <begin position="44"/>
        <end position="68"/>
    </location>
</feature>
<reference evidence="2 3" key="1">
    <citation type="journal article" date="2024" name="BMC Genomics">
        <title>De novo assembly and annotation of Popillia japonica's genome with initial clues to its potential as an invasive pest.</title>
        <authorList>
            <person name="Cucini C."/>
            <person name="Boschi S."/>
            <person name="Funari R."/>
            <person name="Cardaioli E."/>
            <person name="Iannotti N."/>
            <person name="Marturano G."/>
            <person name="Paoli F."/>
            <person name="Bruttini M."/>
            <person name="Carapelli A."/>
            <person name="Frati F."/>
            <person name="Nardi F."/>
        </authorList>
    </citation>
    <scope>NUCLEOTIDE SEQUENCE [LARGE SCALE GENOMIC DNA]</scope>
    <source>
        <strain evidence="2">DMR45628</strain>
    </source>
</reference>
<organism evidence="2 3">
    <name type="scientific">Popillia japonica</name>
    <name type="common">Japanese beetle</name>
    <dbReference type="NCBI Taxonomy" id="7064"/>
    <lineage>
        <taxon>Eukaryota</taxon>
        <taxon>Metazoa</taxon>
        <taxon>Ecdysozoa</taxon>
        <taxon>Arthropoda</taxon>
        <taxon>Hexapoda</taxon>
        <taxon>Insecta</taxon>
        <taxon>Pterygota</taxon>
        <taxon>Neoptera</taxon>
        <taxon>Endopterygota</taxon>
        <taxon>Coleoptera</taxon>
        <taxon>Polyphaga</taxon>
        <taxon>Scarabaeiformia</taxon>
        <taxon>Scarabaeidae</taxon>
        <taxon>Rutelinae</taxon>
        <taxon>Popillia</taxon>
    </lineage>
</organism>
<dbReference type="AlphaFoldDB" id="A0AAW1LSJ8"/>
<evidence type="ECO:0000256" key="1">
    <source>
        <dbReference type="SAM" id="MobiDB-lite"/>
    </source>
</evidence>
<sequence length="95" mass="11013">MIETCLLISVFLNLDNEFDIQEAVRIAFRSDSDENTRDYAESSGSEEDVVEEPYDDSETDHEFEDEETVGEYFPDTYYEGNINNLAHFAFYCSIP</sequence>
<name>A0AAW1LSJ8_POPJA</name>
<accession>A0AAW1LSJ8</accession>
<feature type="region of interest" description="Disordered" evidence="1">
    <location>
        <begin position="32"/>
        <end position="68"/>
    </location>
</feature>
<proteinExistence type="predicted"/>
<dbReference type="Proteomes" id="UP001458880">
    <property type="component" value="Unassembled WGS sequence"/>
</dbReference>
<evidence type="ECO:0000313" key="2">
    <source>
        <dbReference type="EMBL" id="KAK9738126.1"/>
    </source>
</evidence>